<dbReference type="AlphaFoldDB" id="F1TEF0"/>
<protein>
    <recommendedName>
        <fullName evidence="3">Phosphoribosylglycinamide formyltransferase</fullName>
    </recommendedName>
</protein>
<organism evidence="1 2">
    <name type="scientific">Ruminiclostridium papyrosolvens DSM 2782</name>
    <dbReference type="NCBI Taxonomy" id="588581"/>
    <lineage>
        <taxon>Bacteria</taxon>
        <taxon>Bacillati</taxon>
        <taxon>Bacillota</taxon>
        <taxon>Clostridia</taxon>
        <taxon>Eubacteriales</taxon>
        <taxon>Oscillospiraceae</taxon>
        <taxon>Ruminiclostridium</taxon>
    </lineage>
</organism>
<sequence length="72" mass="8212">MSLKGELKALIIKSGWTMTQVVDSLNKKHDRDTTVQNFSSKLIRGTLKYSEVCEILDLIGYKIEWVPKGEKV</sequence>
<dbReference type="EMBL" id="ACXX02000009">
    <property type="protein sequence ID" value="EGD47116.1"/>
    <property type="molecule type" value="Genomic_DNA"/>
</dbReference>
<gene>
    <name evidence="1" type="ORF">Cpap_1508</name>
</gene>
<evidence type="ECO:0000313" key="2">
    <source>
        <dbReference type="Proteomes" id="UP000003860"/>
    </source>
</evidence>
<reference evidence="1" key="1">
    <citation type="submission" date="2009-07" db="EMBL/GenBank/DDBJ databases">
        <authorList>
            <consortium name="US DOE Joint Genome Institute (JGI-PGF)"/>
            <person name="Lucas S."/>
            <person name="Copeland A."/>
            <person name="Lapidus A."/>
            <person name="Glavina del Rio T."/>
            <person name="Tice H."/>
            <person name="Bruce D."/>
            <person name="Goodwin L."/>
            <person name="Pitluck S."/>
            <person name="Larimer F."/>
            <person name="Land M.L."/>
            <person name="Mouttaki H."/>
            <person name="He Z."/>
            <person name="Zhou J."/>
            <person name="Hemme C.L."/>
        </authorList>
    </citation>
    <scope>NUCLEOTIDE SEQUENCE</scope>
    <source>
        <strain evidence="1">DSM 2782</strain>
    </source>
</reference>
<comment type="caution">
    <text evidence="1">The sequence shown here is derived from an EMBL/GenBank/DDBJ whole genome shotgun (WGS) entry which is preliminary data.</text>
</comment>
<name>F1TEF0_9FIRM</name>
<evidence type="ECO:0008006" key="3">
    <source>
        <dbReference type="Google" id="ProtNLM"/>
    </source>
</evidence>
<dbReference type="eggNOG" id="ENOG5032URU">
    <property type="taxonomic scope" value="Bacteria"/>
</dbReference>
<evidence type="ECO:0000313" key="1">
    <source>
        <dbReference type="EMBL" id="EGD47116.1"/>
    </source>
</evidence>
<dbReference type="STRING" id="588581.Cpap_1508"/>
<reference evidence="1" key="2">
    <citation type="submission" date="2011-01" db="EMBL/GenBank/DDBJ databases">
        <title>The Non-contiguous Finished genome of Clostridium papyrosolvens.</title>
        <authorList>
            <person name="Lucas S."/>
            <person name="Copeland A."/>
            <person name="Lapidus A."/>
            <person name="Cheng J.-F."/>
            <person name="Goodwin L."/>
            <person name="Pitluck S."/>
            <person name="Misra M."/>
            <person name="Chertkov O."/>
            <person name="Detter J.C."/>
            <person name="Han C."/>
            <person name="Tapia R."/>
            <person name="Land M."/>
            <person name="Hauser L."/>
            <person name="Kyrpides N."/>
            <person name="Ivanova N."/>
            <person name="Pagani I."/>
            <person name="Mouttaki H."/>
            <person name="He Z."/>
            <person name="Zhou J."/>
            <person name="Hemme C.L."/>
            <person name="Woyke T."/>
        </authorList>
    </citation>
    <scope>NUCLEOTIDE SEQUENCE [LARGE SCALE GENOMIC DNA]</scope>
    <source>
        <strain evidence="1">DSM 2782</strain>
    </source>
</reference>
<dbReference type="OrthoDB" id="1685153at2"/>
<dbReference type="Proteomes" id="UP000003860">
    <property type="component" value="Unassembled WGS sequence"/>
</dbReference>
<proteinExistence type="predicted"/>
<accession>F1TEF0</accession>
<keyword evidence="2" id="KW-1185">Reference proteome</keyword>